<name>A0A8B9H123_ASTMX</name>
<keyword evidence="6" id="KW-0472">Membrane</keyword>
<evidence type="ECO:0000259" key="10">
    <source>
        <dbReference type="PROSITE" id="PS50002"/>
    </source>
</evidence>
<dbReference type="InterPro" id="IPR003017">
    <property type="entry name" value="Amphiphysin_1"/>
</dbReference>
<dbReference type="AlphaFoldDB" id="A0A8B9H123"/>
<feature type="compositionally biased region" description="Polar residues" evidence="9">
    <location>
        <begin position="609"/>
        <end position="624"/>
    </location>
</feature>
<evidence type="ECO:0000256" key="4">
    <source>
        <dbReference type="ARBA" id="ARBA00022490"/>
    </source>
</evidence>
<protein>
    <submittedName>
        <fullName evidence="12">Amphiphysin</fullName>
    </submittedName>
</protein>
<dbReference type="GO" id="GO:0005543">
    <property type="term" value="F:phospholipid binding"/>
    <property type="evidence" value="ECO:0007669"/>
    <property type="project" value="TreeGrafter"/>
</dbReference>
<evidence type="ECO:0000256" key="5">
    <source>
        <dbReference type="ARBA" id="ARBA00023054"/>
    </source>
</evidence>
<comment type="subcellular location">
    <subcellularLocation>
        <location evidence="2">Cytoplasm</location>
    </subcellularLocation>
    <subcellularLocation>
        <location evidence="1">Endomembrane system</location>
    </subcellularLocation>
</comment>
<organism evidence="12 13">
    <name type="scientific">Astyanax mexicanus</name>
    <name type="common">Blind cave fish</name>
    <name type="synonym">Astyanax fasciatus mexicanus</name>
    <dbReference type="NCBI Taxonomy" id="7994"/>
    <lineage>
        <taxon>Eukaryota</taxon>
        <taxon>Metazoa</taxon>
        <taxon>Chordata</taxon>
        <taxon>Craniata</taxon>
        <taxon>Vertebrata</taxon>
        <taxon>Euteleostomi</taxon>
        <taxon>Actinopterygii</taxon>
        <taxon>Neopterygii</taxon>
        <taxon>Teleostei</taxon>
        <taxon>Ostariophysi</taxon>
        <taxon>Characiformes</taxon>
        <taxon>Characoidei</taxon>
        <taxon>Acestrorhamphidae</taxon>
        <taxon>Acestrorhamphinae</taxon>
        <taxon>Astyanax</taxon>
    </lineage>
</organism>
<dbReference type="FunFam" id="1.20.1270.60:FF:000013">
    <property type="entry name" value="Amphiphysin isoform 2"/>
    <property type="match status" value="1"/>
</dbReference>
<evidence type="ECO:0000256" key="8">
    <source>
        <dbReference type="SAM" id="Coils"/>
    </source>
</evidence>
<feature type="coiled-coil region" evidence="8">
    <location>
        <begin position="152"/>
        <end position="186"/>
    </location>
</feature>
<keyword evidence="5 8" id="KW-0175">Coiled coil</keyword>
<feature type="compositionally biased region" description="Low complexity" evidence="9">
    <location>
        <begin position="397"/>
        <end position="408"/>
    </location>
</feature>
<dbReference type="Ensembl" id="ENSAMXT00005007665.1">
    <property type="protein sequence ID" value="ENSAMXP00005006770.1"/>
    <property type="gene ID" value="ENSAMXG00005003644.1"/>
</dbReference>
<dbReference type="Gene3D" id="2.30.30.40">
    <property type="entry name" value="SH3 Domains"/>
    <property type="match status" value="1"/>
</dbReference>
<reference evidence="12" key="1">
    <citation type="submission" date="2025-08" db="UniProtKB">
        <authorList>
            <consortium name="Ensembl"/>
        </authorList>
    </citation>
    <scope>IDENTIFICATION</scope>
</reference>
<keyword evidence="4" id="KW-0963">Cytoplasm</keyword>
<feature type="compositionally biased region" description="Basic and acidic residues" evidence="9">
    <location>
        <begin position="570"/>
        <end position="581"/>
    </location>
</feature>
<feature type="compositionally biased region" description="Pro residues" evidence="9">
    <location>
        <begin position="492"/>
        <end position="526"/>
    </location>
</feature>
<feature type="domain" description="BAR" evidence="11">
    <location>
        <begin position="24"/>
        <end position="240"/>
    </location>
</feature>
<dbReference type="InterPro" id="IPR001452">
    <property type="entry name" value="SH3_domain"/>
</dbReference>
<dbReference type="SUPFAM" id="SSF103657">
    <property type="entry name" value="BAR/IMD domain-like"/>
    <property type="match status" value="1"/>
</dbReference>
<dbReference type="PROSITE" id="PS51021">
    <property type="entry name" value="BAR"/>
    <property type="match status" value="1"/>
</dbReference>
<dbReference type="PRINTS" id="PR01251">
    <property type="entry name" value="AMPHIPHYSIN"/>
</dbReference>
<dbReference type="InterPro" id="IPR027267">
    <property type="entry name" value="AH/BAR_dom_sf"/>
</dbReference>
<dbReference type="PANTHER" id="PTHR46514:SF2">
    <property type="entry name" value="AMPHIPHYSIN"/>
    <property type="match status" value="1"/>
</dbReference>
<feature type="compositionally biased region" description="Low complexity" evidence="9">
    <location>
        <begin position="527"/>
        <end position="568"/>
    </location>
</feature>
<dbReference type="Pfam" id="PF03114">
    <property type="entry name" value="BAR"/>
    <property type="match status" value="1"/>
</dbReference>
<dbReference type="Proteomes" id="UP000694621">
    <property type="component" value="Unplaced"/>
</dbReference>
<dbReference type="PROSITE" id="PS50002">
    <property type="entry name" value="SH3"/>
    <property type="match status" value="1"/>
</dbReference>
<dbReference type="SMART" id="SM00326">
    <property type="entry name" value="SH3"/>
    <property type="match status" value="1"/>
</dbReference>
<dbReference type="PRINTS" id="PR00452">
    <property type="entry name" value="SH3DOMAIN"/>
</dbReference>
<proteinExistence type="predicted"/>
<dbReference type="Pfam" id="PF07653">
    <property type="entry name" value="SH3_2"/>
    <property type="match status" value="1"/>
</dbReference>
<evidence type="ECO:0000256" key="2">
    <source>
        <dbReference type="ARBA" id="ARBA00004496"/>
    </source>
</evidence>
<dbReference type="SMART" id="SM00721">
    <property type="entry name" value="BAR"/>
    <property type="match status" value="1"/>
</dbReference>
<evidence type="ECO:0000313" key="12">
    <source>
        <dbReference type="Ensembl" id="ENSAMXP00005006770.1"/>
    </source>
</evidence>
<feature type="compositionally biased region" description="Low complexity" evidence="9">
    <location>
        <begin position="426"/>
        <end position="443"/>
    </location>
</feature>
<evidence type="ECO:0000256" key="3">
    <source>
        <dbReference type="ARBA" id="ARBA00022443"/>
    </source>
</evidence>
<evidence type="ECO:0000256" key="1">
    <source>
        <dbReference type="ARBA" id="ARBA00004308"/>
    </source>
</evidence>
<dbReference type="GO" id="GO:0005886">
    <property type="term" value="C:plasma membrane"/>
    <property type="evidence" value="ECO:0007669"/>
    <property type="project" value="TreeGrafter"/>
</dbReference>
<keyword evidence="3 7" id="KW-0728">SH3 domain</keyword>
<dbReference type="InterPro" id="IPR004148">
    <property type="entry name" value="BAR_dom"/>
</dbReference>
<dbReference type="GO" id="GO:0008021">
    <property type="term" value="C:synaptic vesicle"/>
    <property type="evidence" value="ECO:0007669"/>
    <property type="project" value="TreeGrafter"/>
</dbReference>
<evidence type="ECO:0000259" key="11">
    <source>
        <dbReference type="PROSITE" id="PS51021"/>
    </source>
</evidence>
<dbReference type="CDD" id="cd07611">
    <property type="entry name" value="BAR_Amphiphysin_I_II"/>
    <property type="match status" value="1"/>
</dbReference>
<feature type="compositionally biased region" description="Low complexity" evidence="9">
    <location>
        <begin position="460"/>
        <end position="491"/>
    </location>
</feature>
<feature type="region of interest" description="Disordered" evidence="9">
    <location>
        <begin position="243"/>
        <end position="314"/>
    </location>
</feature>
<evidence type="ECO:0000256" key="7">
    <source>
        <dbReference type="PROSITE-ProRule" id="PRU00192"/>
    </source>
</evidence>
<sequence>MAEIKTGIFAKNVQKRLSRAQEKVLQKLGKADETKDEQFEQCVLNFKQQESEGSRLQREMKAYIAAVKAMQQASMNLTESLHEVYEPDWHGKDDVMSIGKSCDELWEDFHQKLVDSTIIALDTYLVQFPDIKMRVAKRSRKLIDYDSARHHLETLQTSTVRNEKKIAKAEEDLKKAQKVFDDLNVDLQDELPTLWDSRVGFYVTTFKSVSSLESKFHREISFLCHKLYEVMNKLAEQHPDKMFTIQGAPSDSGPLRLARTPTPPDDESPEESPAVSPNHTLRPTSPGPPRPKSPSQLKMGPPKPPPPKVTPSKEVAQEQIINLFDGGFPEISVTSPQPNERPGESLLDLDFDPFKPDSDTPIGQNQSPAQALPWDLWAANTEAQPAPDAGFTADWTADFGSAAGDSGAVQPAADEQGWPPAEGWSTEAVAEEATATGETDASAPAFAADFGEKLPETEAPEGAEAGTEAAPEGEVAPTPAPAAEAGEGSPVTTPPPAETTPPPAETTPPPAETTPPPAETTPPPTETTPEPAETTPAASPPAEEAPSTVESPAAAETEAAEQTETTPTDVTEKEQVPEAPEKMPIPSVVIEPASSNEGDDDRDGDIASPTATSGNGVIPDSQTAKDIPSSGMPSGFMYKVETMHDFDAANPDELELKRGDIVLVIPTELAEDQDAGWLTGVRESDWLVRGASAKKGLFPENFTQRLG</sequence>
<dbReference type="PRINTS" id="PR01252">
    <property type="entry name" value="AMPHIPHYSIN1"/>
</dbReference>
<evidence type="ECO:0000256" key="6">
    <source>
        <dbReference type="ARBA" id="ARBA00023136"/>
    </source>
</evidence>
<feature type="region of interest" description="Disordered" evidence="9">
    <location>
        <begin position="326"/>
        <end position="634"/>
    </location>
</feature>
<dbReference type="SUPFAM" id="SSF50044">
    <property type="entry name" value="SH3-domain"/>
    <property type="match status" value="1"/>
</dbReference>
<accession>A0A8B9H123</accession>
<dbReference type="GO" id="GO:0048488">
    <property type="term" value="P:synaptic vesicle endocytosis"/>
    <property type="evidence" value="ECO:0007669"/>
    <property type="project" value="TreeGrafter"/>
</dbReference>
<dbReference type="Gene3D" id="1.20.1270.60">
    <property type="entry name" value="Arfaptin homology (AH) domain/BAR domain"/>
    <property type="match status" value="1"/>
</dbReference>
<dbReference type="PANTHER" id="PTHR46514">
    <property type="entry name" value="AMPHIPHYSIN"/>
    <property type="match status" value="1"/>
</dbReference>
<evidence type="ECO:0000256" key="9">
    <source>
        <dbReference type="SAM" id="MobiDB-lite"/>
    </source>
</evidence>
<dbReference type="InterPro" id="IPR036028">
    <property type="entry name" value="SH3-like_dom_sf"/>
</dbReference>
<evidence type="ECO:0000313" key="13">
    <source>
        <dbReference type="Proteomes" id="UP000694621"/>
    </source>
</evidence>
<dbReference type="InterPro" id="IPR003005">
    <property type="entry name" value="Amphiphysin"/>
</dbReference>
<feature type="domain" description="SH3" evidence="10">
    <location>
        <begin position="635"/>
        <end position="707"/>
    </location>
</feature>